<gene>
    <name evidence="7" type="ORF">ACFSJU_04540</name>
</gene>
<feature type="transmembrane region" description="Helical" evidence="6">
    <location>
        <begin position="381"/>
        <end position="401"/>
    </location>
</feature>
<keyword evidence="8" id="KW-1185">Reference proteome</keyword>
<evidence type="ECO:0000313" key="8">
    <source>
        <dbReference type="Proteomes" id="UP001597387"/>
    </source>
</evidence>
<dbReference type="RefSeq" id="WP_255898839.1">
    <property type="nucleotide sequence ID" value="NZ_JAFMZO010000001.1"/>
</dbReference>
<feature type="transmembrane region" description="Helical" evidence="6">
    <location>
        <begin position="173"/>
        <end position="204"/>
    </location>
</feature>
<reference evidence="8" key="1">
    <citation type="journal article" date="2019" name="Int. J. Syst. Evol. Microbiol.">
        <title>The Global Catalogue of Microorganisms (GCM) 10K type strain sequencing project: providing services to taxonomists for standard genome sequencing and annotation.</title>
        <authorList>
            <consortium name="The Broad Institute Genomics Platform"/>
            <consortium name="The Broad Institute Genome Sequencing Center for Infectious Disease"/>
            <person name="Wu L."/>
            <person name="Ma J."/>
        </authorList>
    </citation>
    <scope>NUCLEOTIDE SEQUENCE [LARGE SCALE GENOMIC DNA]</scope>
    <source>
        <strain evidence="8">KCTC 42217</strain>
    </source>
</reference>
<keyword evidence="5 6" id="KW-0472">Membrane</keyword>
<feature type="transmembrane region" description="Helical" evidence="6">
    <location>
        <begin position="89"/>
        <end position="111"/>
    </location>
</feature>
<feature type="transmembrane region" description="Helical" evidence="6">
    <location>
        <begin position="247"/>
        <end position="269"/>
    </location>
</feature>
<name>A0ABW4ZIE2_9SPHI</name>
<evidence type="ECO:0000256" key="4">
    <source>
        <dbReference type="ARBA" id="ARBA00022989"/>
    </source>
</evidence>
<keyword evidence="4 6" id="KW-1133">Transmembrane helix</keyword>
<dbReference type="EMBL" id="JBHUHZ010000001">
    <property type="protein sequence ID" value="MFD2161649.1"/>
    <property type="molecule type" value="Genomic_DNA"/>
</dbReference>
<keyword evidence="2" id="KW-1003">Cell membrane</keyword>
<dbReference type="PANTHER" id="PTHR30250:SF11">
    <property type="entry name" value="O-ANTIGEN TRANSPORTER-RELATED"/>
    <property type="match status" value="1"/>
</dbReference>
<feature type="transmembrane region" description="Helical" evidence="6">
    <location>
        <begin position="407"/>
        <end position="426"/>
    </location>
</feature>
<sequence>MESSFNKIFKASGAAAFGQIINIVNQLLLVPIYIKFWGPHLYGEWLILSAAPSLIAMAGDLGFGTVAANEMNLCVAKNNRLGALKSFQNTWIVISTFSVIFLLVAFTGIYLSPIDRLLNITDIAEGDSKLILVLFLINILVIQQNSLLLGALRCEGNYVIGMNIGNFSKIAELSLIIISLTFFSAGPVLIVSIILSMSIIAGFIHRIILAKRSSWIYYGVRHFSYKAVKEQLPLALSFLSFPLTQAFSIQGAVIIVGSILGPAAVVIFSTTRTFMNVIKQVVSTLNLAITPELTTAYGKENFEKFKRIFISSIQVLAVVLIGFNLFVLVFGKPLFHFWTKNKVQVSDLFFYSFAIITSVSAVWNLFGIVQGSTNKAKKYAVYNLISIAILIISVIVLTRILGLNGVIIAMLLSELFMLLFVVKDAFGILKYSSAKSFFAQLFTLRLPAIKFLNT</sequence>
<protein>
    <submittedName>
        <fullName evidence="7">Lipopolysaccharide biosynthesis protein</fullName>
    </submittedName>
</protein>
<comment type="subcellular location">
    <subcellularLocation>
        <location evidence="1">Cell membrane</location>
        <topology evidence="1">Multi-pass membrane protein</topology>
    </subcellularLocation>
</comment>
<keyword evidence="3 6" id="KW-0812">Transmembrane</keyword>
<evidence type="ECO:0000256" key="2">
    <source>
        <dbReference type="ARBA" id="ARBA00022475"/>
    </source>
</evidence>
<proteinExistence type="predicted"/>
<comment type="caution">
    <text evidence="7">The sequence shown here is derived from an EMBL/GenBank/DDBJ whole genome shotgun (WGS) entry which is preliminary data.</text>
</comment>
<organism evidence="7 8">
    <name type="scientific">Paradesertivirga mongoliensis</name>
    <dbReference type="NCBI Taxonomy" id="2100740"/>
    <lineage>
        <taxon>Bacteria</taxon>
        <taxon>Pseudomonadati</taxon>
        <taxon>Bacteroidota</taxon>
        <taxon>Sphingobacteriia</taxon>
        <taxon>Sphingobacteriales</taxon>
        <taxon>Sphingobacteriaceae</taxon>
        <taxon>Paradesertivirga</taxon>
    </lineage>
</organism>
<feature type="transmembrane region" description="Helical" evidence="6">
    <location>
        <begin position="131"/>
        <end position="152"/>
    </location>
</feature>
<feature type="transmembrane region" description="Helical" evidence="6">
    <location>
        <begin position="349"/>
        <end position="369"/>
    </location>
</feature>
<feature type="transmembrane region" description="Helical" evidence="6">
    <location>
        <begin position="308"/>
        <end position="329"/>
    </location>
</feature>
<dbReference type="PANTHER" id="PTHR30250">
    <property type="entry name" value="PST FAMILY PREDICTED COLANIC ACID TRANSPORTER"/>
    <property type="match status" value="1"/>
</dbReference>
<evidence type="ECO:0000256" key="1">
    <source>
        <dbReference type="ARBA" id="ARBA00004651"/>
    </source>
</evidence>
<dbReference type="Proteomes" id="UP001597387">
    <property type="component" value="Unassembled WGS sequence"/>
</dbReference>
<evidence type="ECO:0000256" key="3">
    <source>
        <dbReference type="ARBA" id="ARBA00022692"/>
    </source>
</evidence>
<accession>A0ABW4ZIE2</accession>
<evidence type="ECO:0000313" key="7">
    <source>
        <dbReference type="EMBL" id="MFD2161649.1"/>
    </source>
</evidence>
<evidence type="ECO:0000256" key="5">
    <source>
        <dbReference type="ARBA" id="ARBA00023136"/>
    </source>
</evidence>
<dbReference type="InterPro" id="IPR050833">
    <property type="entry name" value="Poly_Biosynth_Transport"/>
</dbReference>
<feature type="transmembrane region" description="Helical" evidence="6">
    <location>
        <begin position="12"/>
        <end position="34"/>
    </location>
</feature>
<feature type="transmembrane region" description="Helical" evidence="6">
    <location>
        <begin position="46"/>
        <end position="68"/>
    </location>
</feature>
<evidence type="ECO:0000256" key="6">
    <source>
        <dbReference type="SAM" id="Phobius"/>
    </source>
</evidence>